<dbReference type="GO" id="GO:0005840">
    <property type="term" value="C:ribosome"/>
    <property type="evidence" value="ECO:0007669"/>
    <property type="project" value="UniProtKB-KW"/>
</dbReference>
<keyword evidence="1" id="KW-0812">Transmembrane</keyword>
<dbReference type="InterPro" id="IPR013823">
    <property type="entry name" value="Ribosomal_bL12_C"/>
</dbReference>
<dbReference type="KEGG" id="lrs:PX52LOC_04009"/>
<keyword evidence="1" id="KW-0472">Membrane</keyword>
<keyword evidence="1" id="KW-1133">Transmembrane helix</keyword>
<keyword evidence="3" id="KW-0689">Ribosomal protein</keyword>
<protein>
    <submittedName>
        <fullName evidence="3">50S ribosomal protein L7/L12</fullName>
    </submittedName>
</protein>
<evidence type="ECO:0000313" key="3">
    <source>
        <dbReference type="EMBL" id="QEL17033.1"/>
    </source>
</evidence>
<keyword evidence="4" id="KW-1185">Reference proteome</keyword>
<feature type="transmembrane region" description="Helical" evidence="1">
    <location>
        <begin position="6"/>
        <end position="23"/>
    </location>
</feature>
<evidence type="ECO:0000256" key="1">
    <source>
        <dbReference type="SAM" id="Phobius"/>
    </source>
</evidence>
<dbReference type="GO" id="GO:0003735">
    <property type="term" value="F:structural constituent of ribosome"/>
    <property type="evidence" value="ECO:0007669"/>
    <property type="project" value="InterPro"/>
</dbReference>
<dbReference type="GO" id="GO:0006412">
    <property type="term" value="P:translation"/>
    <property type="evidence" value="ECO:0007669"/>
    <property type="project" value="InterPro"/>
</dbReference>
<dbReference type="Proteomes" id="UP000324974">
    <property type="component" value="Chromosome"/>
</dbReference>
<dbReference type="EMBL" id="CP042425">
    <property type="protein sequence ID" value="QEL17033.1"/>
    <property type="molecule type" value="Genomic_DNA"/>
</dbReference>
<name>A0A5C1AFN4_9BACT</name>
<proteinExistence type="predicted"/>
<evidence type="ECO:0000313" key="4">
    <source>
        <dbReference type="Proteomes" id="UP000324974"/>
    </source>
</evidence>
<accession>A0A5C1AFN4</accession>
<keyword evidence="3" id="KW-0687">Ribonucleoprotein</keyword>
<dbReference type="RefSeq" id="WP_149111691.1">
    <property type="nucleotide sequence ID" value="NZ_CP042425.1"/>
</dbReference>
<feature type="domain" description="Large ribosomal subunit protein bL12 C-terminal" evidence="2">
    <location>
        <begin position="50"/>
        <end position="80"/>
    </location>
</feature>
<gene>
    <name evidence="3" type="primary">rplL</name>
    <name evidence="3" type="ORF">PX52LOC_04009</name>
</gene>
<sequence>MEFFAIPAITMGFIAIGIGLQILQKLTRIEQHLARVLPPVELSAAAKLLAADPRQKIAAIQTVRQETGLSLAEAKEAVETYIRGQQS</sequence>
<reference evidence="4" key="1">
    <citation type="submission" date="2019-08" db="EMBL/GenBank/DDBJ databases">
        <title>Limnoglobus roseus gen. nov., sp. nov., a novel freshwater planctomycete with a giant genome from the family Gemmataceae.</title>
        <authorList>
            <person name="Kulichevskaya I.S."/>
            <person name="Naumoff D.G."/>
            <person name="Miroshnikov K."/>
            <person name="Ivanova A."/>
            <person name="Philippov D.A."/>
            <person name="Hakobyan A."/>
            <person name="Rijpstra I.C."/>
            <person name="Sinninghe Damste J.S."/>
            <person name="Liesack W."/>
            <person name="Dedysh S.N."/>
        </authorList>
    </citation>
    <scope>NUCLEOTIDE SEQUENCE [LARGE SCALE GENOMIC DNA]</scope>
    <source>
        <strain evidence="4">PX52</strain>
    </source>
</reference>
<dbReference type="Pfam" id="PF00542">
    <property type="entry name" value="Ribosomal_L12"/>
    <property type="match status" value="1"/>
</dbReference>
<organism evidence="3 4">
    <name type="scientific">Limnoglobus roseus</name>
    <dbReference type="NCBI Taxonomy" id="2598579"/>
    <lineage>
        <taxon>Bacteria</taxon>
        <taxon>Pseudomonadati</taxon>
        <taxon>Planctomycetota</taxon>
        <taxon>Planctomycetia</taxon>
        <taxon>Gemmatales</taxon>
        <taxon>Gemmataceae</taxon>
        <taxon>Limnoglobus</taxon>
    </lineage>
</organism>
<evidence type="ECO:0000259" key="2">
    <source>
        <dbReference type="Pfam" id="PF00542"/>
    </source>
</evidence>
<dbReference type="Gene3D" id="3.30.1390.10">
    <property type="match status" value="1"/>
</dbReference>
<dbReference type="SUPFAM" id="SSF54736">
    <property type="entry name" value="ClpS-like"/>
    <property type="match status" value="1"/>
</dbReference>
<dbReference type="InterPro" id="IPR014719">
    <property type="entry name" value="Ribosomal_bL12_C/ClpS-like"/>
</dbReference>
<dbReference type="AlphaFoldDB" id="A0A5C1AFN4"/>